<proteinExistence type="predicted"/>
<dbReference type="CDD" id="cd06553">
    <property type="entry name" value="ASCH_Ef3133_like"/>
    <property type="match status" value="1"/>
</dbReference>
<feature type="domain" description="ASCH" evidence="1">
    <location>
        <begin position="22"/>
        <end position="145"/>
    </location>
</feature>
<dbReference type="PANTHER" id="PTHR39203">
    <property type="entry name" value="CYTOPLASMIC PROTEIN-RELATED"/>
    <property type="match status" value="1"/>
</dbReference>
<dbReference type="Gene3D" id="3.10.400.10">
    <property type="entry name" value="Sulfate adenylyltransferase"/>
    <property type="match status" value="1"/>
</dbReference>
<dbReference type="AlphaFoldDB" id="A0A1G7GSZ7"/>
<organism evidence="2 3">
    <name type="scientific">Pricia antarctica</name>
    <dbReference type="NCBI Taxonomy" id="641691"/>
    <lineage>
        <taxon>Bacteria</taxon>
        <taxon>Pseudomonadati</taxon>
        <taxon>Bacteroidota</taxon>
        <taxon>Flavobacteriia</taxon>
        <taxon>Flavobacteriales</taxon>
        <taxon>Flavobacteriaceae</taxon>
        <taxon>Pricia</taxon>
    </lineage>
</organism>
<sequence>MWNAFTESNPEFKKEELPESTFFHDNEADANRLAELIVNGKKKAGSNLYHWYEEVNADLPKIGTKSIVTDFDGKARAIIETIKVDTIPFHQISAAYAEMDMGTTIEPLKKWKKAHWDFFANALEESGKKPTEDMLIVCEKFETIWPKK</sequence>
<protein>
    <submittedName>
        <fullName evidence="2">Uncharacterized protein YhfF</fullName>
    </submittedName>
</protein>
<dbReference type="InterPro" id="IPR015947">
    <property type="entry name" value="PUA-like_sf"/>
</dbReference>
<reference evidence="2 3" key="1">
    <citation type="submission" date="2016-10" db="EMBL/GenBank/DDBJ databases">
        <authorList>
            <person name="de Groot N.N."/>
        </authorList>
    </citation>
    <scope>NUCLEOTIDE SEQUENCE [LARGE SCALE GENOMIC DNA]</scope>
    <source>
        <strain evidence="2 3">DSM 23421</strain>
    </source>
</reference>
<dbReference type="InterPro" id="IPR007374">
    <property type="entry name" value="ASCH_domain"/>
</dbReference>
<keyword evidence="3" id="KW-1185">Reference proteome</keyword>
<dbReference type="EMBL" id="FNAO01000008">
    <property type="protein sequence ID" value="SDE91298.1"/>
    <property type="molecule type" value="Genomic_DNA"/>
</dbReference>
<dbReference type="PANTHER" id="PTHR39203:SF1">
    <property type="entry name" value="CYTOPLASMIC PROTEIN"/>
    <property type="match status" value="1"/>
</dbReference>
<accession>A0A1G7GSZ7</accession>
<gene>
    <name evidence="2" type="ORF">SAMN05421636_108277</name>
</gene>
<dbReference type="RefSeq" id="WP_091872088.1">
    <property type="nucleotide sequence ID" value="NZ_FNAO01000008.1"/>
</dbReference>
<dbReference type="PIRSF" id="PIRSF021320">
    <property type="entry name" value="DUF984"/>
    <property type="match status" value="1"/>
</dbReference>
<name>A0A1G7GSZ7_9FLAO</name>
<evidence type="ECO:0000313" key="2">
    <source>
        <dbReference type="EMBL" id="SDE91298.1"/>
    </source>
</evidence>
<evidence type="ECO:0000259" key="1">
    <source>
        <dbReference type="SMART" id="SM01022"/>
    </source>
</evidence>
<dbReference type="InterPro" id="IPR009326">
    <property type="entry name" value="DUF984"/>
</dbReference>
<dbReference type="SUPFAM" id="SSF88697">
    <property type="entry name" value="PUA domain-like"/>
    <property type="match status" value="1"/>
</dbReference>
<dbReference type="Pfam" id="PF04266">
    <property type="entry name" value="ASCH"/>
    <property type="match status" value="1"/>
</dbReference>
<dbReference type="Proteomes" id="UP000199109">
    <property type="component" value="Unassembled WGS sequence"/>
</dbReference>
<evidence type="ECO:0000313" key="3">
    <source>
        <dbReference type="Proteomes" id="UP000199109"/>
    </source>
</evidence>
<dbReference type="OrthoDB" id="9807542at2"/>
<dbReference type="SMART" id="SM01022">
    <property type="entry name" value="ASCH"/>
    <property type="match status" value="1"/>
</dbReference>